<dbReference type="InterPro" id="IPR051783">
    <property type="entry name" value="NAD(P)-dependent_oxidoreduct"/>
</dbReference>
<protein>
    <submittedName>
        <fullName evidence="1">Oxidoreductase</fullName>
    </submittedName>
</protein>
<dbReference type="InterPro" id="IPR036291">
    <property type="entry name" value="NAD(P)-bd_dom_sf"/>
</dbReference>
<sequence length="346" mass="38007">MECAFVTGATGLLGNNTVHALLQRNIKVRALVRSIDKARKQFGDLPVELVQGDLQEVDKFRAHLKGCDALIHTAAYFRDSYKGGKHWQVLYDTNVIATENLLAAAYEAGIRRGVHVSSIAVLKGEPGQLIDETMSRPEAGADDYYRSKILSELVVRKFLHSHPDMRMAMVLPGWMFGPGDIGPTSSGQFLIDFMHGKLPGVLPGTFSVVDARDVAQHVLAALERGRSGERYLAAGVHMDMGSIFKALSQVSGLPAPERKVPLAVLRVIAALYELQHLITGKPVLISNSTIKLMAGERDRTHFSHEKSAKELGCRFRPVEQTLADTLNWYRANGYLPETGNPLPTAE</sequence>
<dbReference type="STRING" id="319939.SAMN05216263_11567"/>
<dbReference type="PANTHER" id="PTHR48079">
    <property type="entry name" value="PROTEIN YEEZ"/>
    <property type="match status" value="1"/>
</dbReference>
<dbReference type="RefSeq" id="WP_044405557.1">
    <property type="nucleotide sequence ID" value="NZ_AP022213.1"/>
</dbReference>
<dbReference type="EMBL" id="AP022213">
    <property type="protein sequence ID" value="BBT18155.1"/>
    <property type="molecule type" value="Genomic_DNA"/>
</dbReference>
<evidence type="ECO:0000313" key="2">
    <source>
        <dbReference type="Proteomes" id="UP000515591"/>
    </source>
</evidence>
<gene>
    <name evidence="1" type="ORF">WP8S17C03_42040</name>
</gene>
<dbReference type="GO" id="GO:0004029">
    <property type="term" value="F:aldehyde dehydrogenase (NAD+) activity"/>
    <property type="evidence" value="ECO:0007669"/>
    <property type="project" value="TreeGrafter"/>
</dbReference>
<dbReference type="SUPFAM" id="SSF51735">
    <property type="entry name" value="NAD(P)-binding Rossmann-fold domains"/>
    <property type="match status" value="1"/>
</dbReference>
<dbReference type="CDD" id="cd05228">
    <property type="entry name" value="AR_FR_like_1_SDR_e"/>
    <property type="match status" value="1"/>
</dbReference>
<dbReference type="GO" id="GO:0005737">
    <property type="term" value="C:cytoplasm"/>
    <property type="evidence" value="ECO:0007669"/>
    <property type="project" value="TreeGrafter"/>
</dbReference>
<dbReference type="Proteomes" id="UP000515591">
    <property type="component" value="Chromosome"/>
</dbReference>
<reference evidence="1 2" key="1">
    <citation type="submission" date="2019-12" db="EMBL/GenBank/DDBJ databases">
        <title>complete genome sequences of Pseudomonas otitidis str. WP8-S17-CRE-03 isolated from wastewater treatment plant effluent.</title>
        <authorList>
            <person name="Sekizuka T."/>
            <person name="Itokawa K."/>
            <person name="Yatsu K."/>
            <person name="Inamine Y."/>
            <person name="Kuroda M."/>
        </authorList>
    </citation>
    <scope>NUCLEOTIDE SEQUENCE [LARGE SCALE GENOMIC DNA]</scope>
    <source>
        <strain evidence="1 2">WP8-S17-CRE-03</strain>
    </source>
</reference>
<dbReference type="AlphaFoldDB" id="A0A1I0UKF6"/>
<dbReference type="PANTHER" id="PTHR48079:SF6">
    <property type="entry name" value="NAD(P)-BINDING DOMAIN-CONTAINING PROTEIN-RELATED"/>
    <property type="match status" value="1"/>
</dbReference>
<proteinExistence type="predicted"/>
<dbReference type="Pfam" id="PF01370">
    <property type="entry name" value="Epimerase"/>
    <property type="match status" value="1"/>
</dbReference>
<organism evidence="1 2">
    <name type="scientific">Metapseudomonas otitidis</name>
    <dbReference type="NCBI Taxonomy" id="319939"/>
    <lineage>
        <taxon>Bacteria</taxon>
        <taxon>Pseudomonadati</taxon>
        <taxon>Pseudomonadota</taxon>
        <taxon>Gammaproteobacteria</taxon>
        <taxon>Pseudomonadales</taxon>
        <taxon>Pseudomonadaceae</taxon>
        <taxon>Metapseudomonas</taxon>
    </lineage>
</organism>
<name>A0A1I0UKF6_9GAMM</name>
<dbReference type="Gene3D" id="3.40.50.720">
    <property type="entry name" value="NAD(P)-binding Rossmann-like Domain"/>
    <property type="match status" value="1"/>
</dbReference>
<accession>A0A1I0UKF6</accession>
<dbReference type="InterPro" id="IPR001509">
    <property type="entry name" value="Epimerase_deHydtase"/>
</dbReference>
<evidence type="ECO:0000313" key="1">
    <source>
        <dbReference type="EMBL" id="BBT18155.1"/>
    </source>
</evidence>